<dbReference type="Gene3D" id="3.20.20.80">
    <property type="entry name" value="Glycosidases"/>
    <property type="match status" value="1"/>
</dbReference>
<dbReference type="GO" id="GO:0005975">
    <property type="term" value="P:carbohydrate metabolic process"/>
    <property type="evidence" value="ECO:0007669"/>
    <property type="project" value="InterPro"/>
</dbReference>
<reference evidence="3" key="1">
    <citation type="submission" date="2020-06" db="EMBL/GenBank/DDBJ databases">
        <authorList>
            <person name="Li T."/>
            <person name="Hu X."/>
            <person name="Zhang T."/>
            <person name="Song X."/>
            <person name="Zhang H."/>
            <person name="Dai N."/>
            <person name="Sheng W."/>
            <person name="Hou X."/>
            <person name="Wei L."/>
        </authorList>
    </citation>
    <scope>NUCLEOTIDE SEQUENCE</scope>
    <source>
        <strain evidence="3">G02</strain>
        <tissue evidence="3">Leaf</tissue>
    </source>
</reference>
<dbReference type="Pfam" id="PF00232">
    <property type="entry name" value="Glyco_hydro_1"/>
    <property type="match status" value="1"/>
</dbReference>
<comment type="caution">
    <text evidence="3">The sequence shown here is derived from an EMBL/GenBank/DDBJ whole genome shotgun (WGS) entry which is preliminary data.</text>
</comment>
<name>A0AAW2KPM8_SESRA</name>
<gene>
    <name evidence="3" type="ORF">Sradi_5834700</name>
</gene>
<evidence type="ECO:0000313" key="3">
    <source>
        <dbReference type="EMBL" id="KAL0308924.1"/>
    </source>
</evidence>
<dbReference type="PANTHER" id="PTHR10353:SF318">
    <property type="entry name" value="BETA-GLUCOSIDASE 31-RELATED"/>
    <property type="match status" value="1"/>
</dbReference>
<accession>A0AAW2KPM8</accession>
<sequence length="269" mass="29798">DDFRDFVELCFKEFGDRIKHWITMNEPFIFANGGYDGELLGNMAPGRCSSREKCFQGNSSTEPYIVAHHLLLCHAATVKLYKEKYQPIQTGEIGITLVTHWFVPYSSSRLDVEAAQRALDFMYGWFINPLVHGNYPRIMQSLVGNRLPKFTKEQAAMLKGSFDFLGLNYYTGIFAAHIFSRDGNISSTTDNMSNLPPVKKKSNLPPCVITLARNTSGTIPLLSQLTGPLPPPSHHLPPLAPPPTPTTSSSVAASPFLLPVATPFLLLTL</sequence>
<dbReference type="EMBL" id="JACGWJ010000027">
    <property type="protein sequence ID" value="KAL0308924.1"/>
    <property type="molecule type" value="Genomic_DNA"/>
</dbReference>
<protein>
    <submittedName>
        <fullName evidence="3">Beta-glucosidase 12</fullName>
    </submittedName>
</protein>
<evidence type="ECO:0000256" key="2">
    <source>
        <dbReference type="RuleBase" id="RU003690"/>
    </source>
</evidence>
<feature type="non-terminal residue" evidence="3">
    <location>
        <position position="1"/>
    </location>
</feature>
<dbReference type="InterPro" id="IPR001360">
    <property type="entry name" value="Glyco_hydro_1"/>
</dbReference>
<comment type="similarity">
    <text evidence="1 2">Belongs to the glycosyl hydrolase 1 family.</text>
</comment>
<dbReference type="GO" id="GO:0008422">
    <property type="term" value="F:beta-glucosidase activity"/>
    <property type="evidence" value="ECO:0007669"/>
    <property type="project" value="TreeGrafter"/>
</dbReference>
<dbReference type="PANTHER" id="PTHR10353">
    <property type="entry name" value="GLYCOSYL HYDROLASE"/>
    <property type="match status" value="1"/>
</dbReference>
<dbReference type="SUPFAM" id="SSF51445">
    <property type="entry name" value="(Trans)glycosidases"/>
    <property type="match status" value="1"/>
</dbReference>
<dbReference type="AlphaFoldDB" id="A0AAW2KPM8"/>
<organism evidence="3">
    <name type="scientific">Sesamum radiatum</name>
    <name type="common">Black benniseed</name>
    <dbReference type="NCBI Taxonomy" id="300843"/>
    <lineage>
        <taxon>Eukaryota</taxon>
        <taxon>Viridiplantae</taxon>
        <taxon>Streptophyta</taxon>
        <taxon>Embryophyta</taxon>
        <taxon>Tracheophyta</taxon>
        <taxon>Spermatophyta</taxon>
        <taxon>Magnoliopsida</taxon>
        <taxon>eudicotyledons</taxon>
        <taxon>Gunneridae</taxon>
        <taxon>Pentapetalae</taxon>
        <taxon>asterids</taxon>
        <taxon>lamiids</taxon>
        <taxon>Lamiales</taxon>
        <taxon>Pedaliaceae</taxon>
        <taxon>Sesamum</taxon>
    </lineage>
</organism>
<evidence type="ECO:0000256" key="1">
    <source>
        <dbReference type="ARBA" id="ARBA00010838"/>
    </source>
</evidence>
<dbReference type="InterPro" id="IPR017853">
    <property type="entry name" value="GH"/>
</dbReference>
<reference evidence="3" key="2">
    <citation type="journal article" date="2024" name="Plant">
        <title>Genomic evolution and insights into agronomic trait innovations of Sesamum species.</title>
        <authorList>
            <person name="Miao H."/>
            <person name="Wang L."/>
            <person name="Qu L."/>
            <person name="Liu H."/>
            <person name="Sun Y."/>
            <person name="Le M."/>
            <person name="Wang Q."/>
            <person name="Wei S."/>
            <person name="Zheng Y."/>
            <person name="Lin W."/>
            <person name="Duan Y."/>
            <person name="Cao H."/>
            <person name="Xiong S."/>
            <person name="Wang X."/>
            <person name="Wei L."/>
            <person name="Li C."/>
            <person name="Ma Q."/>
            <person name="Ju M."/>
            <person name="Zhao R."/>
            <person name="Li G."/>
            <person name="Mu C."/>
            <person name="Tian Q."/>
            <person name="Mei H."/>
            <person name="Zhang T."/>
            <person name="Gao T."/>
            <person name="Zhang H."/>
        </authorList>
    </citation>
    <scope>NUCLEOTIDE SEQUENCE</scope>
    <source>
        <strain evidence="3">G02</strain>
    </source>
</reference>
<proteinExistence type="inferred from homology"/>